<feature type="compositionally biased region" description="Basic and acidic residues" evidence="1">
    <location>
        <begin position="281"/>
        <end position="291"/>
    </location>
</feature>
<gene>
    <name evidence="2" type="ORF">RDWZM_007380</name>
</gene>
<proteinExistence type="predicted"/>
<evidence type="ECO:0000313" key="2">
    <source>
        <dbReference type="EMBL" id="KAJ6216223.1"/>
    </source>
</evidence>
<name>A0A9Q0M033_BLOTA</name>
<dbReference type="OMA" id="IPSVMPW"/>
<evidence type="ECO:0000313" key="3">
    <source>
        <dbReference type="Proteomes" id="UP001142055"/>
    </source>
</evidence>
<accession>A0A9Q0M033</accession>
<dbReference type="EMBL" id="JAPWDV010000003">
    <property type="protein sequence ID" value="KAJ6216223.1"/>
    <property type="molecule type" value="Genomic_DNA"/>
</dbReference>
<dbReference type="Proteomes" id="UP001142055">
    <property type="component" value="Chromosome 3"/>
</dbReference>
<reference evidence="2" key="1">
    <citation type="submission" date="2022-12" db="EMBL/GenBank/DDBJ databases">
        <title>Genome assemblies of Blomia tropicalis.</title>
        <authorList>
            <person name="Cui Y."/>
        </authorList>
    </citation>
    <scope>NUCLEOTIDE SEQUENCE</scope>
    <source>
        <tissue evidence="2">Adult mites</tissue>
    </source>
</reference>
<organism evidence="2 3">
    <name type="scientific">Blomia tropicalis</name>
    <name type="common">Mite</name>
    <dbReference type="NCBI Taxonomy" id="40697"/>
    <lineage>
        <taxon>Eukaryota</taxon>
        <taxon>Metazoa</taxon>
        <taxon>Ecdysozoa</taxon>
        <taxon>Arthropoda</taxon>
        <taxon>Chelicerata</taxon>
        <taxon>Arachnida</taxon>
        <taxon>Acari</taxon>
        <taxon>Acariformes</taxon>
        <taxon>Sarcoptiformes</taxon>
        <taxon>Astigmata</taxon>
        <taxon>Glycyphagoidea</taxon>
        <taxon>Echimyopodidae</taxon>
        <taxon>Blomia</taxon>
    </lineage>
</organism>
<protein>
    <submittedName>
        <fullName evidence="2">Uncharacterized protein</fullName>
    </submittedName>
</protein>
<sequence>MANHSGIHYAQSFQSPFVSTMPQISPHNNVISPVYGSSGPQIGAYVPGNPQVWSQNVPHTMPWSNEAINPQNITGNFAFTCSTMLNGTNNHMSTPIPHNHSVTIADSSQSIFYDQTLPNYNNSIQPIDSVSLQHENVNKNNKRCTNPMDDNGEIDIDFDFECRRPIKKYISEDKVFEIFDRLQIRDGNNYIVEDEPDEKCQVELNKHKHNVTIEMIEDNDHVIQFSTELKNAFQNNNNNSITNKLIENEKDKLSKAVILWQPNTILKSFLDNPESDDDTNENDKNSIKIEEVLSDDDEEMYNLESNLLIEQVPDEESFDSMNE</sequence>
<feature type="region of interest" description="Disordered" evidence="1">
    <location>
        <begin position="270"/>
        <end position="295"/>
    </location>
</feature>
<keyword evidence="3" id="KW-1185">Reference proteome</keyword>
<comment type="caution">
    <text evidence="2">The sequence shown here is derived from an EMBL/GenBank/DDBJ whole genome shotgun (WGS) entry which is preliminary data.</text>
</comment>
<evidence type="ECO:0000256" key="1">
    <source>
        <dbReference type="SAM" id="MobiDB-lite"/>
    </source>
</evidence>
<dbReference type="AlphaFoldDB" id="A0A9Q0M033"/>